<dbReference type="OrthoDB" id="1318618at2759"/>
<accession>A0A2G2VZJ8</accession>
<sequence length="273" mass="31172">MAVMVLDRFIGTDNPEDWISRAKKYFTFLGFSEEHWIQDNLDKIHISTSSTPNHTGLSQKIIQDVPAEDDATTSATTMVSREITSTLGYGNSSVVIYSEVTQVINKPTWYGEPESDYSDDTQSRKSTREENKCLYTNTSIVFDGGLQQNNFHLQCQFPHLNVIVTEKYIFHMKLPSNFNGPTGVEREASLIPHSDDALIDEFFPSITTQPSFTDFGDLAKYEIMKDSLPICYCFDIRQHLSFPIFFVFHHIKCRGLLYVLVTPRNPIPEFLVS</sequence>
<evidence type="ECO:0000313" key="2">
    <source>
        <dbReference type="EMBL" id="PHT38406.1"/>
    </source>
</evidence>
<protein>
    <submittedName>
        <fullName evidence="2">Uncharacterized protein</fullName>
    </submittedName>
</protein>
<dbReference type="Proteomes" id="UP000224567">
    <property type="component" value="Unassembled WGS sequence"/>
</dbReference>
<dbReference type="AlphaFoldDB" id="A0A2G2VZJ8"/>
<keyword evidence="3" id="KW-1185">Reference proteome</keyword>
<name>A0A2G2VZJ8_CAPBA</name>
<dbReference type="EMBL" id="MLFT02000009">
    <property type="protein sequence ID" value="PHT38406.1"/>
    <property type="molecule type" value="Genomic_DNA"/>
</dbReference>
<reference evidence="2 3" key="1">
    <citation type="journal article" date="2017" name="Genome Biol.">
        <title>New reference genome sequences of hot pepper reveal the massive evolution of plant disease-resistance genes by retroduplication.</title>
        <authorList>
            <person name="Kim S."/>
            <person name="Park J."/>
            <person name="Yeom S.I."/>
            <person name="Kim Y.M."/>
            <person name="Seo E."/>
            <person name="Kim K.T."/>
            <person name="Kim M.S."/>
            <person name="Lee J.M."/>
            <person name="Cheong K."/>
            <person name="Shin H.S."/>
            <person name="Kim S.B."/>
            <person name="Han K."/>
            <person name="Lee J."/>
            <person name="Park M."/>
            <person name="Lee H.A."/>
            <person name="Lee H.Y."/>
            <person name="Lee Y."/>
            <person name="Oh S."/>
            <person name="Lee J.H."/>
            <person name="Choi E."/>
            <person name="Choi E."/>
            <person name="Lee S.E."/>
            <person name="Jeon J."/>
            <person name="Kim H."/>
            <person name="Choi G."/>
            <person name="Song H."/>
            <person name="Lee J."/>
            <person name="Lee S.C."/>
            <person name="Kwon J.K."/>
            <person name="Lee H.Y."/>
            <person name="Koo N."/>
            <person name="Hong Y."/>
            <person name="Kim R.W."/>
            <person name="Kang W.H."/>
            <person name="Huh J.H."/>
            <person name="Kang B.C."/>
            <person name="Yang T.J."/>
            <person name="Lee Y.H."/>
            <person name="Bennetzen J.L."/>
            <person name="Choi D."/>
        </authorList>
    </citation>
    <scope>NUCLEOTIDE SEQUENCE [LARGE SCALE GENOMIC DNA]</scope>
    <source>
        <strain evidence="3">cv. PBC81</strain>
    </source>
</reference>
<feature type="region of interest" description="Disordered" evidence="1">
    <location>
        <begin position="109"/>
        <end position="129"/>
    </location>
</feature>
<evidence type="ECO:0000313" key="3">
    <source>
        <dbReference type="Proteomes" id="UP000224567"/>
    </source>
</evidence>
<proteinExistence type="predicted"/>
<organism evidence="2 3">
    <name type="scientific">Capsicum baccatum</name>
    <name type="common">Peruvian pepper</name>
    <dbReference type="NCBI Taxonomy" id="33114"/>
    <lineage>
        <taxon>Eukaryota</taxon>
        <taxon>Viridiplantae</taxon>
        <taxon>Streptophyta</taxon>
        <taxon>Embryophyta</taxon>
        <taxon>Tracheophyta</taxon>
        <taxon>Spermatophyta</taxon>
        <taxon>Magnoliopsida</taxon>
        <taxon>eudicotyledons</taxon>
        <taxon>Gunneridae</taxon>
        <taxon>Pentapetalae</taxon>
        <taxon>asterids</taxon>
        <taxon>lamiids</taxon>
        <taxon>Solanales</taxon>
        <taxon>Solanaceae</taxon>
        <taxon>Solanoideae</taxon>
        <taxon>Capsiceae</taxon>
        <taxon>Capsicum</taxon>
    </lineage>
</organism>
<comment type="caution">
    <text evidence="2">The sequence shown here is derived from an EMBL/GenBank/DDBJ whole genome shotgun (WGS) entry which is preliminary data.</text>
</comment>
<gene>
    <name evidence="2" type="ORF">CQW23_21979</name>
</gene>
<reference evidence="3" key="2">
    <citation type="journal article" date="2017" name="J. Anim. Genet.">
        <title>Multiple reference genome sequences of hot pepper reveal the massive evolution of plant disease resistance genes by retroduplication.</title>
        <authorList>
            <person name="Kim S."/>
            <person name="Park J."/>
            <person name="Yeom S.-I."/>
            <person name="Kim Y.-M."/>
            <person name="Seo E."/>
            <person name="Kim K.-T."/>
            <person name="Kim M.-S."/>
            <person name="Lee J.M."/>
            <person name="Cheong K."/>
            <person name="Shin H.-S."/>
            <person name="Kim S.-B."/>
            <person name="Han K."/>
            <person name="Lee J."/>
            <person name="Park M."/>
            <person name="Lee H.-A."/>
            <person name="Lee H.-Y."/>
            <person name="Lee Y."/>
            <person name="Oh S."/>
            <person name="Lee J.H."/>
            <person name="Choi E."/>
            <person name="Choi E."/>
            <person name="Lee S.E."/>
            <person name="Jeon J."/>
            <person name="Kim H."/>
            <person name="Choi G."/>
            <person name="Song H."/>
            <person name="Lee J."/>
            <person name="Lee S.-C."/>
            <person name="Kwon J.-K."/>
            <person name="Lee H.-Y."/>
            <person name="Koo N."/>
            <person name="Hong Y."/>
            <person name="Kim R.W."/>
            <person name="Kang W.-H."/>
            <person name="Huh J.H."/>
            <person name="Kang B.-C."/>
            <person name="Yang T.-J."/>
            <person name="Lee Y.-H."/>
            <person name="Bennetzen J.L."/>
            <person name="Choi D."/>
        </authorList>
    </citation>
    <scope>NUCLEOTIDE SEQUENCE [LARGE SCALE GENOMIC DNA]</scope>
    <source>
        <strain evidence="3">cv. PBC81</strain>
    </source>
</reference>
<evidence type="ECO:0000256" key="1">
    <source>
        <dbReference type="SAM" id="MobiDB-lite"/>
    </source>
</evidence>